<evidence type="ECO:0000313" key="8">
    <source>
        <dbReference type="EMBL" id="KLU65267.1"/>
    </source>
</evidence>
<comment type="caution">
    <text evidence="8">The sequence shown here is derived from an EMBL/GenBank/DDBJ whole genome shotgun (WGS) entry which is preliminary data.</text>
</comment>
<dbReference type="GO" id="GO:0006011">
    <property type="term" value="P:UDP-alpha-D-glucose metabolic process"/>
    <property type="evidence" value="ECO:0007669"/>
    <property type="project" value="InterPro"/>
</dbReference>
<evidence type="ECO:0000256" key="6">
    <source>
        <dbReference type="RuleBase" id="RU361259"/>
    </source>
</evidence>
<dbReference type="InterPro" id="IPR029044">
    <property type="entry name" value="Nucleotide-diphossugar_trans"/>
</dbReference>
<keyword evidence="3 6" id="KW-0808">Transferase</keyword>
<gene>
    <name evidence="8" type="primary">gtaB_2</name>
    <name evidence="8" type="ORF">DEAC_c28190</name>
</gene>
<dbReference type="EC" id="2.7.7.9" evidence="2 6"/>
<dbReference type="Gene3D" id="3.90.550.10">
    <property type="entry name" value="Spore Coat Polysaccharide Biosynthesis Protein SpsA, Chain A"/>
    <property type="match status" value="1"/>
</dbReference>
<keyword evidence="4 6" id="KW-0548">Nucleotidyltransferase</keyword>
<name>A0A0J1FPL6_9FIRM</name>
<protein>
    <recommendedName>
        <fullName evidence="2 6">UTP--glucose-1-phosphate uridylyltransferase</fullName>
        <ecNumber evidence="2 6">2.7.7.9</ecNumber>
    </recommendedName>
    <alternativeName>
        <fullName evidence="6">UDP-glucose pyrophosphorylase</fullName>
    </alternativeName>
</protein>
<evidence type="ECO:0000256" key="5">
    <source>
        <dbReference type="ARBA" id="ARBA00048128"/>
    </source>
</evidence>
<dbReference type="PATRIC" id="fig|476652.3.peg.2956"/>
<evidence type="ECO:0000256" key="2">
    <source>
        <dbReference type="ARBA" id="ARBA00012415"/>
    </source>
</evidence>
<evidence type="ECO:0000256" key="3">
    <source>
        <dbReference type="ARBA" id="ARBA00022679"/>
    </source>
</evidence>
<keyword evidence="9" id="KW-1185">Reference proteome</keyword>
<dbReference type="AlphaFoldDB" id="A0A0J1FPL6"/>
<dbReference type="PANTHER" id="PTHR43197">
    <property type="entry name" value="UTP--GLUCOSE-1-PHOSPHATE URIDYLYLTRANSFERASE"/>
    <property type="match status" value="1"/>
</dbReference>
<dbReference type="RefSeq" id="WP_047810646.1">
    <property type="nucleotide sequence ID" value="NZ_LDZY01000009.1"/>
</dbReference>
<organism evidence="8 9">
    <name type="scientific">Desulfosporosinus acididurans</name>
    <dbReference type="NCBI Taxonomy" id="476652"/>
    <lineage>
        <taxon>Bacteria</taxon>
        <taxon>Bacillati</taxon>
        <taxon>Bacillota</taxon>
        <taxon>Clostridia</taxon>
        <taxon>Eubacteriales</taxon>
        <taxon>Desulfitobacteriaceae</taxon>
        <taxon>Desulfosporosinus</taxon>
    </lineage>
</organism>
<dbReference type="NCBIfam" id="TIGR01099">
    <property type="entry name" value="galU"/>
    <property type="match status" value="1"/>
</dbReference>
<dbReference type="STRING" id="476652.DEAC_c28190"/>
<comment type="similarity">
    <text evidence="1 6">Belongs to the UDPGP type 2 family.</text>
</comment>
<dbReference type="InterPro" id="IPR005835">
    <property type="entry name" value="NTP_transferase_dom"/>
</dbReference>
<dbReference type="InterPro" id="IPR005771">
    <property type="entry name" value="GalU_uridylyltTrfase_bac/arc"/>
</dbReference>
<dbReference type="Pfam" id="PF00483">
    <property type="entry name" value="NTP_transferase"/>
    <property type="match status" value="1"/>
</dbReference>
<dbReference type="CDD" id="cd02541">
    <property type="entry name" value="UGPase_prokaryotic"/>
    <property type="match status" value="1"/>
</dbReference>
<evidence type="ECO:0000256" key="4">
    <source>
        <dbReference type="ARBA" id="ARBA00022695"/>
    </source>
</evidence>
<dbReference type="SUPFAM" id="SSF53448">
    <property type="entry name" value="Nucleotide-diphospho-sugar transferases"/>
    <property type="match status" value="1"/>
</dbReference>
<dbReference type="PANTHER" id="PTHR43197:SF1">
    <property type="entry name" value="UTP--GLUCOSE-1-PHOSPHATE URIDYLYLTRANSFERASE"/>
    <property type="match status" value="1"/>
</dbReference>
<evidence type="ECO:0000256" key="1">
    <source>
        <dbReference type="ARBA" id="ARBA00006890"/>
    </source>
</evidence>
<evidence type="ECO:0000259" key="7">
    <source>
        <dbReference type="Pfam" id="PF00483"/>
    </source>
</evidence>
<evidence type="ECO:0000313" key="9">
    <source>
        <dbReference type="Proteomes" id="UP000036356"/>
    </source>
</evidence>
<dbReference type="Proteomes" id="UP000036356">
    <property type="component" value="Unassembled WGS sequence"/>
</dbReference>
<dbReference type="EMBL" id="LDZY01000009">
    <property type="protein sequence ID" value="KLU65267.1"/>
    <property type="molecule type" value="Genomic_DNA"/>
</dbReference>
<sequence>MKIKKAVIPAAGLGTRFLPATKAQPKEMLPIVDKPAIQYIVEEAVQSGIESILIVTGHNKKSIEDHFDKSLELEQTLKEKGKTELLNELQAINNICSIHYIRQKEPLGLGHAILCAEQFIGDEPFAVLLGDDIMVSDPPGLQQLINVFEKTQETVVGVQPVSSDEVQKYGIIAPQARRERTYQVKDLIEKPTSLQAPSNMAIMGRYILKPSIFSILHTLKKGAGNEYQLTDALRQVCLREGLLAWDLTGERYDIGDKFGYLKAIIEMGLQREELEPQLMEYLLALINKRQSKVVMTKKRVLCSSF</sequence>
<dbReference type="GO" id="GO:0003983">
    <property type="term" value="F:UTP:glucose-1-phosphate uridylyltransferase activity"/>
    <property type="evidence" value="ECO:0007669"/>
    <property type="project" value="UniProtKB-EC"/>
</dbReference>
<accession>A0A0J1FPL6</accession>
<feature type="domain" description="Nucleotidyl transferase" evidence="7">
    <location>
        <begin position="5"/>
        <end position="263"/>
    </location>
</feature>
<reference evidence="8 9" key="1">
    <citation type="submission" date="2015-06" db="EMBL/GenBank/DDBJ databases">
        <title>Draft genome of the moderately acidophilic sulfate reducer Candidatus Desulfosporosinus acididurans strain M1.</title>
        <authorList>
            <person name="Poehlein A."/>
            <person name="Petzsch P."/>
            <person name="Johnson B.D."/>
            <person name="Schloemann M."/>
            <person name="Daniel R."/>
            <person name="Muehling M."/>
        </authorList>
    </citation>
    <scope>NUCLEOTIDE SEQUENCE [LARGE SCALE GENOMIC DNA]</scope>
    <source>
        <strain evidence="8 9">M1</strain>
    </source>
</reference>
<comment type="catalytic activity">
    <reaction evidence="5 6">
        <text>alpha-D-glucose 1-phosphate + UTP + H(+) = UDP-alpha-D-glucose + diphosphate</text>
        <dbReference type="Rhea" id="RHEA:19889"/>
        <dbReference type="ChEBI" id="CHEBI:15378"/>
        <dbReference type="ChEBI" id="CHEBI:33019"/>
        <dbReference type="ChEBI" id="CHEBI:46398"/>
        <dbReference type="ChEBI" id="CHEBI:58601"/>
        <dbReference type="ChEBI" id="CHEBI:58885"/>
        <dbReference type="EC" id="2.7.7.9"/>
    </reaction>
</comment>
<proteinExistence type="inferred from homology"/>